<organism evidence="7 8">
    <name type="scientific">Longicatena caecimuris</name>
    <dbReference type="NCBI Taxonomy" id="1796635"/>
    <lineage>
        <taxon>Bacteria</taxon>
        <taxon>Bacillati</taxon>
        <taxon>Bacillota</taxon>
        <taxon>Erysipelotrichia</taxon>
        <taxon>Erysipelotrichales</taxon>
        <taxon>Erysipelotrichaceae</taxon>
        <taxon>Longicatena</taxon>
    </lineage>
</organism>
<protein>
    <submittedName>
        <fullName evidence="7">O-antigen/teichoic acid export membrane protein</fullName>
    </submittedName>
</protein>
<dbReference type="CDD" id="cd13128">
    <property type="entry name" value="MATE_Wzx_like"/>
    <property type="match status" value="1"/>
</dbReference>
<feature type="transmembrane region" description="Helical" evidence="6">
    <location>
        <begin position="421"/>
        <end position="439"/>
    </location>
</feature>
<evidence type="ECO:0000256" key="4">
    <source>
        <dbReference type="ARBA" id="ARBA00022989"/>
    </source>
</evidence>
<evidence type="ECO:0000256" key="1">
    <source>
        <dbReference type="ARBA" id="ARBA00004651"/>
    </source>
</evidence>
<evidence type="ECO:0000313" key="8">
    <source>
        <dbReference type="Proteomes" id="UP000295773"/>
    </source>
</evidence>
<name>A0A4V2VK99_9FIRM</name>
<dbReference type="InterPro" id="IPR002797">
    <property type="entry name" value="Polysacc_synth"/>
</dbReference>
<evidence type="ECO:0000313" key="7">
    <source>
        <dbReference type="EMBL" id="TCU59115.1"/>
    </source>
</evidence>
<evidence type="ECO:0000256" key="2">
    <source>
        <dbReference type="ARBA" id="ARBA00022475"/>
    </source>
</evidence>
<evidence type="ECO:0000256" key="6">
    <source>
        <dbReference type="SAM" id="Phobius"/>
    </source>
</evidence>
<evidence type="ECO:0000256" key="3">
    <source>
        <dbReference type="ARBA" id="ARBA00022692"/>
    </source>
</evidence>
<gene>
    <name evidence="7" type="ORF">EDD61_11143</name>
</gene>
<comment type="subcellular location">
    <subcellularLocation>
        <location evidence="1">Cell membrane</location>
        <topology evidence="1">Multi-pass membrane protein</topology>
    </subcellularLocation>
</comment>
<keyword evidence="2" id="KW-1003">Cell membrane</keyword>
<feature type="transmembrane region" description="Helical" evidence="6">
    <location>
        <begin position="21"/>
        <end position="39"/>
    </location>
</feature>
<keyword evidence="5 6" id="KW-0472">Membrane</keyword>
<feature type="transmembrane region" description="Helical" evidence="6">
    <location>
        <begin position="174"/>
        <end position="194"/>
    </location>
</feature>
<dbReference type="GO" id="GO:0005886">
    <property type="term" value="C:plasma membrane"/>
    <property type="evidence" value="ECO:0007669"/>
    <property type="project" value="UniProtKB-SubCell"/>
</dbReference>
<feature type="transmembrane region" description="Helical" evidence="6">
    <location>
        <begin position="361"/>
        <end position="382"/>
    </location>
</feature>
<feature type="transmembrane region" description="Helical" evidence="6">
    <location>
        <begin position="445"/>
        <end position="466"/>
    </location>
</feature>
<proteinExistence type="predicted"/>
<feature type="transmembrane region" description="Helical" evidence="6">
    <location>
        <begin position="388"/>
        <end position="409"/>
    </location>
</feature>
<feature type="transmembrane region" description="Helical" evidence="6">
    <location>
        <begin position="297"/>
        <end position="317"/>
    </location>
</feature>
<dbReference type="EMBL" id="SMBP01000011">
    <property type="protein sequence ID" value="TCU59115.1"/>
    <property type="molecule type" value="Genomic_DNA"/>
</dbReference>
<dbReference type="InterPro" id="IPR050833">
    <property type="entry name" value="Poly_Biosynth_Transport"/>
</dbReference>
<dbReference type="Proteomes" id="UP000295773">
    <property type="component" value="Unassembled WGS sequence"/>
</dbReference>
<feature type="transmembrane region" description="Helical" evidence="6">
    <location>
        <begin position="337"/>
        <end position="354"/>
    </location>
</feature>
<comment type="caution">
    <text evidence="7">The sequence shown here is derived from an EMBL/GenBank/DDBJ whole genome shotgun (WGS) entry which is preliminary data.</text>
</comment>
<keyword evidence="8" id="KW-1185">Reference proteome</keyword>
<feature type="transmembrane region" description="Helical" evidence="6">
    <location>
        <begin position="150"/>
        <end position="168"/>
    </location>
</feature>
<dbReference type="AlphaFoldDB" id="A0A4V2VK99"/>
<dbReference type="PANTHER" id="PTHR30250:SF11">
    <property type="entry name" value="O-ANTIGEN TRANSPORTER-RELATED"/>
    <property type="match status" value="1"/>
</dbReference>
<keyword evidence="3 6" id="KW-0812">Transmembrane</keyword>
<feature type="transmembrane region" description="Helical" evidence="6">
    <location>
        <begin position="118"/>
        <end position="138"/>
    </location>
</feature>
<feature type="transmembrane region" description="Helical" evidence="6">
    <location>
        <begin position="93"/>
        <end position="112"/>
    </location>
</feature>
<dbReference type="Pfam" id="PF01943">
    <property type="entry name" value="Polysacc_synt"/>
    <property type="match status" value="1"/>
</dbReference>
<feature type="transmembrane region" description="Helical" evidence="6">
    <location>
        <begin position="256"/>
        <end position="276"/>
    </location>
</feature>
<evidence type="ECO:0000256" key="5">
    <source>
        <dbReference type="ARBA" id="ARBA00023136"/>
    </source>
</evidence>
<dbReference type="PANTHER" id="PTHR30250">
    <property type="entry name" value="PST FAMILY PREDICTED COLANIC ACID TRANSPORTER"/>
    <property type="match status" value="1"/>
</dbReference>
<sequence length="490" mass="56383">MLSCVRKAMHKRLISNYIYNTLYQILIIFLPLLTTPYLARVFGAEGIGSLSYVQSISSYFILFGTLGTGLYGQREIAYYQNKQEARSQVFLEILIIRCLMLMVSIIVYVLYLRQVQELQFLFLLQMIEIIANVFDISWYYQGMEDFRYITFRNIAVKLIGAICIFTFIRRKADMWLYIVCLGMVGLIANLSLWLALHKTMQLSNITKLHLKRHLFPIFMVFLPQIAMQIYTLFDRTMLGYLSTYAQTGYYDQTQKIIRLILIFITSLGTVMMPRIASIQAEDQDDKILHYLYISYKFALLLAMPAIFLLLCIANRFIPWFLGPSYDAAISLLKWSTPLLLLIGLNNVTGMQYLISTRRQNAFTCTVVLGAVLNFIMNALLIPQFAAKGAILSSVCAEFLITAVQFYIVRKKIAFRKVFRECVHYGLCAGIMFLCIIWINVLDIPIILYMVLVGVMASVSYGIALYISKDTLFGNMLHFLSQKLGRCKKEV</sequence>
<reference evidence="7 8" key="1">
    <citation type="submission" date="2019-03" db="EMBL/GenBank/DDBJ databases">
        <title>Genomic Encyclopedia of Type Strains, Phase IV (KMG-IV): sequencing the most valuable type-strain genomes for metagenomic binning, comparative biology and taxonomic classification.</title>
        <authorList>
            <person name="Goeker M."/>
        </authorList>
    </citation>
    <scope>NUCLEOTIDE SEQUENCE [LARGE SCALE GENOMIC DNA]</scope>
    <source>
        <strain evidence="7 8">DSM 29481</strain>
    </source>
</reference>
<feature type="transmembrane region" description="Helical" evidence="6">
    <location>
        <begin position="214"/>
        <end position="233"/>
    </location>
</feature>
<feature type="transmembrane region" description="Helical" evidence="6">
    <location>
        <begin position="51"/>
        <end position="72"/>
    </location>
</feature>
<accession>A0A4V2VK99</accession>
<keyword evidence="4 6" id="KW-1133">Transmembrane helix</keyword>